<accession>A0A9P6WSE8</accession>
<proteinExistence type="predicted"/>
<feature type="compositionally biased region" description="Basic and acidic residues" evidence="1">
    <location>
        <begin position="53"/>
        <end position="69"/>
    </location>
</feature>
<dbReference type="AlphaFoldDB" id="A0A9P6WSE8"/>
<feature type="region of interest" description="Disordered" evidence="1">
    <location>
        <begin position="46"/>
        <end position="111"/>
    </location>
</feature>
<evidence type="ECO:0000313" key="2">
    <source>
        <dbReference type="EMBL" id="KAG1275056.1"/>
    </source>
</evidence>
<protein>
    <submittedName>
        <fullName evidence="2">Uncharacterized protein</fullName>
    </submittedName>
</protein>
<organism evidence="2 3">
    <name type="scientific">Rhizopus oryzae</name>
    <name type="common">Mucormycosis agent</name>
    <name type="synonym">Rhizopus arrhizus var. delemar</name>
    <dbReference type="NCBI Taxonomy" id="64495"/>
    <lineage>
        <taxon>Eukaryota</taxon>
        <taxon>Fungi</taxon>
        <taxon>Fungi incertae sedis</taxon>
        <taxon>Mucoromycota</taxon>
        <taxon>Mucoromycotina</taxon>
        <taxon>Mucoromycetes</taxon>
        <taxon>Mucorales</taxon>
        <taxon>Mucorineae</taxon>
        <taxon>Rhizopodaceae</taxon>
        <taxon>Rhizopus</taxon>
    </lineage>
</organism>
<comment type="caution">
    <text evidence="2">The sequence shown here is derived from an EMBL/GenBank/DDBJ whole genome shotgun (WGS) entry which is preliminary data.</text>
</comment>
<name>A0A9P6WSE8_RHIOR</name>
<evidence type="ECO:0000313" key="3">
    <source>
        <dbReference type="Proteomes" id="UP000716291"/>
    </source>
</evidence>
<dbReference type="Proteomes" id="UP000716291">
    <property type="component" value="Unassembled WGS sequence"/>
</dbReference>
<keyword evidence="3" id="KW-1185">Reference proteome</keyword>
<dbReference type="EMBL" id="JAANQT010010512">
    <property type="protein sequence ID" value="KAG1275056.1"/>
    <property type="molecule type" value="Genomic_DNA"/>
</dbReference>
<sequence length="111" mass="11815">MHLFTPGFVGLQRADLRRRVADGLFHVLRPGGLPVAGRPVRAAQAGIGQANEGAEHDRARGHDHGEPRQAVEIAVQRRTRGKAHQTGLTSVSATWPCPCAAHQGRNPGHGA</sequence>
<reference evidence="2" key="1">
    <citation type="journal article" date="2020" name="Microb. Genom.">
        <title>Genetic diversity of clinical and environmental Mucorales isolates obtained from an investigation of mucormycosis cases among solid organ transplant recipients.</title>
        <authorList>
            <person name="Nguyen M.H."/>
            <person name="Kaul D."/>
            <person name="Muto C."/>
            <person name="Cheng S.J."/>
            <person name="Richter R.A."/>
            <person name="Bruno V.M."/>
            <person name="Liu G."/>
            <person name="Beyhan S."/>
            <person name="Sundermann A.J."/>
            <person name="Mounaud S."/>
            <person name="Pasculle A.W."/>
            <person name="Nierman W.C."/>
            <person name="Driscoll E."/>
            <person name="Cumbie R."/>
            <person name="Clancy C.J."/>
            <person name="Dupont C.L."/>
        </authorList>
    </citation>
    <scope>NUCLEOTIDE SEQUENCE</scope>
    <source>
        <strain evidence="2">GL11</strain>
    </source>
</reference>
<gene>
    <name evidence="2" type="ORF">G6F64_014982</name>
</gene>
<evidence type="ECO:0000256" key="1">
    <source>
        <dbReference type="SAM" id="MobiDB-lite"/>
    </source>
</evidence>